<keyword evidence="2" id="KW-0808">Transferase</keyword>
<accession>A0A128EH16</accession>
<sequence>MLDKDKALLLLVAGMVFIYFEIKYKSKYSKFYRCKKCKKVYNYADVKDNNKICPNCKGELQDYAEFKKEEYRIRKILSNRKRIY</sequence>
<dbReference type="EMBL" id="FIZP01000006">
    <property type="protein sequence ID" value="CZE48184.1"/>
    <property type="molecule type" value="Genomic_DNA"/>
</dbReference>
<proteinExistence type="predicted"/>
<dbReference type="AlphaFoldDB" id="A0A128EH16"/>
<organism evidence="2 3">
    <name type="scientific">Campylobacter geochelonis</name>
    <dbReference type="NCBI Taxonomy" id="1780362"/>
    <lineage>
        <taxon>Bacteria</taxon>
        <taxon>Pseudomonadati</taxon>
        <taxon>Campylobacterota</taxon>
        <taxon>Epsilonproteobacteria</taxon>
        <taxon>Campylobacterales</taxon>
        <taxon>Campylobacteraceae</taxon>
        <taxon>Campylobacter</taxon>
    </lineage>
</organism>
<protein>
    <submittedName>
        <fullName evidence="2">Putative adenylate kinase (ATP-AMP transphosphorylase)</fullName>
        <ecNumber evidence="2">2.7.4.3</ecNumber>
    </submittedName>
</protein>
<gene>
    <name evidence="2" type="ORF">ERS672216_01281</name>
</gene>
<keyword evidence="1" id="KW-0812">Transmembrane</keyword>
<name>A0A128EH16_9BACT</name>
<reference evidence="2 3" key="1">
    <citation type="submission" date="2016-02" db="EMBL/GenBank/DDBJ databases">
        <authorList>
            <consortium name="Pathogen Informatics"/>
        </authorList>
    </citation>
    <scope>NUCLEOTIDE SEQUENCE [LARGE SCALE GENOMIC DNA]</scope>
    <source>
        <strain evidence="2 3">RC20</strain>
    </source>
</reference>
<keyword evidence="2" id="KW-0418">Kinase</keyword>
<dbReference type="GO" id="GO:0004017">
    <property type="term" value="F:AMP kinase activity"/>
    <property type="evidence" value="ECO:0007669"/>
    <property type="project" value="UniProtKB-EC"/>
</dbReference>
<evidence type="ECO:0000313" key="3">
    <source>
        <dbReference type="Proteomes" id="UP000069632"/>
    </source>
</evidence>
<evidence type="ECO:0000256" key="1">
    <source>
        <dbReference type="SAM" id="Phobius"/>
    </source>
</evidence>
<evidence type="ECO:0000313" key="2">
    <source>
        <dbReference type="EMBL" id="CZE48184.1"/>
    </source>
</evidence>
<keyword evidence="1" id="KW-1133">Transmembrane helix</keyword>
<dbReference type="EC" id="2.7.4.3" evidence="2"/>
<feature type="transmembrane region" description="Helical" evidence="1">
    <location>
        <begin position="6"/>
        <end position="22"/>
    </location>
</feature>
<keyword evidence="3" id="KW-1185">Reference proteome</keyword>
<dbReference type="Proteomes" id="UP000069632">
    <property type="component" value="Unassembled WGS sequence"/>
</dbReference>
<dbReference type="RefSeq" id="WP_075540311.1">
    <property type="nucleotide sequence ID" value="NZ_CP053844.1"/>
</dbReference>
<keyword evidence="1" id="KW-0472">Membrane</keyword>